<dbReference type="GO" id="GO:0016020">
    <property type="term" value="C:membrane"/>
    <property type="evidence" value="ECO:0007669"/>
    <property type="project" value="GOC"/>
</dbReference>
<keyword evidence="1" id="KW-0732">Signal</keyword>
<dbReference type="SUPFAM" id="SSF56219">
    <property type="entry name" value="DNase I-like"/>
    <property type="match status" value="1"/>
</dbReference>
<dbReference type="GO" id="GO:0003824">
    <property type="term" value="F:catalytic activity"/>
    <property type="evidence" value="ECO:0007669"/>
    <property type="project" value="InterPro"/>
</dbReference>
<dbReference type="EMBL" id="AP035786">
    <property type="protein sequence ID" value="BFO74661.1"/>
    <property type="molecule type" value="Genomic_DNA"/>
</dbReference>
<dbReference type="InterPro" id="IPR026444">
    <property type="entry name" value="Secre_tail"/>
</dbReference>
<feature type="domain" description="Endonuclease/exonuclease/phosphatase" evidence="2">
    <location>
        <begin position="36"/>
        <end position="266"/>
    </location>
</feature>
<dbReference type="InterPro" id="IPR036691">
    <property type="entry name" value="Endo/exonu/phosph_ase_sf"/>
</dbReference>
<dbReference type="NCBIfam" id="TIGR04183">
    <property type="entry name" value="Por_Secre_tail"/>
    <property type="match status" value="1"/>
</dbReference>
<feature type="signal peptide" evidence="1">
    <location>
        <begin position="1"/>
        <end position="24"/>
    </location>
</feature>
<dbReference type="PANTHER" id="PTHR14859">
    <property type="entry name" value="CALCOFLUOR WHITE HYPERSENSITIVE PROTEIN PRECURSOR"/>
    <property type="match status" value="1"/>
</dbReference>
<feature type="chain" id="PRO_5044333995" description="Endonuclease/exonuclease/phosphatase domain-containing protein" evidence="1">
    <location>
        <begin position="25"/>
        <end position="849"/>
    </location>
</feature>
<protein>
    <recommendedName>
        <fullName evidence="2">Endonuclease/exonuclease/phosphatase domain-containing protein</fullName>
    </recommendedName>
</protein>
<dbReference type="InterPro" id="IPR015943">
    <property type="entry name" value="WD40/YVTN_repeat-like_dom_sf"/>
</dbReference>
<dbReference type="PANTHER" id="PTHR14859:SF15">
    <property type="entry name" value="ENDONUCLEASE_EXONUCLEASE_PHOSPHATASE DOMAIN-CONTAINING PROTEIN"/>
    <property type="match status" value="1"/>
</dbReference>
<dbReference type="InterPro" id="IPR011047">
    <property type="entry name" value="Quinoprotein_ADH-like_sf"/>
</dbReference>
<evidence type="ECO:0000256" key="1">
    <source>
        <dbReference type="SAM" id="SignalP"/>
    </source>
</evidence>
<gene>
    <name evidence="3" type="ORF">GTC17254_22580</name>
</gene>
<dbReference type="AlphaFoldDB" id="A0AB33J3I1"/>
<reference evidence="3" key="1">
    <citation type="submission" date="2024-07" db="EMBL/GenBank/DDBJ databases">
        <title>Complete genome sequence of Prevotella sp. YM-2024 GTC17254.</title>
        <authorList>
            <person name="Hayashi M."/>
            <person name="Muto Y."/>
            <person name="Tanaka K."/>
            <person name="Niwa H."/>
        </authorList>
    </citation>
    <scope>NUCLEOTIDE SEQUENCE</scope>
    <source>
        <strain evidence="3">GTC17254</strain>
    </source>
</reference>
<dbReference type="Gene3D" id="2.130.10.10">
    <property type="entry name" value="YVTN repeat-like/Quinoprotein amine dehydrogenase"/>
    <property type="match status" value="1"/>
</dbReference>
<dbReference type="Pfam" id="PF03372">
    <property type="entry name" value="Exo_endo_phos"/>
    <property type="match status" value="1"/>
</dbReference>
<dbReference type="Gene3D" id="3.60.10.10">
    <property type="entry name" value="Endonuclease/exonuclease/phosphatase"/>
    <property type="match status" value="1"/>
</dbReference>
<name>A0AB33J3I1_9BACT</name>
<proteinExistence type="predicted"/>
<accession>A0AB33J3I1</accession>
<organism evidence="3">
    <name type="scientific">Prevotella sp. GTC17254</name>
    <dbReference type="NCBI Taxonomy" id="3236794"/>
    <lineage>
        <taxon>Bacteria</taxon>
        <taxon>Pseudomonadati</taxon>
        <taxon>Bacteroidota</taxon>
        <taxon>Bacteroidia</taxon>
        <taxon>Bacteroidales</taxon>
        <taxon>Prevotellaceae</taxon>
        <taxon>Prevotella</taxon>
    </lineage>
</organism>
<dbReference type="SUPFAM" id="SSF50998">
    <property type="entry name" value="Quinoprotein alcohol dehydrogenase-like"/>
    <property type="match status" value="1"/>
</dbReference>
<sequence length="849" mass="92468">MRKVFYYRLFTLCLFFSVALHTLGQNTSLAPKLKVLTYNTWGGRDGGASVEQIQSIASVIKQINPDVVGLQELDMYTKRSGTSRNIAEEIAKLCGMSYFYVPCISFDGGQFGDAILTKLPVKEKRSYPISAPAGYEGRGLGQIMLEFNGQDIYFLNTHLDHKRADIRLDQVNQIISKISKLQHPYILVGDLNAQPDEQTIVRLNEVMTSIYGSRPNDFHTFSAWNPKMTIDYIMYNPSYGQLQLSHACVEKWATDNVNNKASMYSDHLPVYAEFTVGGGQPQSKTGNIKYAGQFSFNGDHSYAEHKALAIAADGGLYLSYNAKSLSVTGDGSNGTTIINTVNTSSRAGLLAKTDIDGNIIWSNLVAGGQESNKNSQITGVCEHGDYLYVIGGVATNVKEPSSVNVFGIPLTSAGLMDYYIAKLDRNTGKAIWAKTFGNTRDWEMFQSLVVDAGGNAYVACSLGNTLAEPLKLSSTVSLTVAGNWGEDYGLIKFDPDGNVVWGKTIGSKSRETGASIGLSVDKDGNVFLTGTTNDKLVDLSAYSDRLEYEIGRTVYTLFADKGRDAMLAKFSGKTGDVLWSNLFTGPGGQSLRKVESLPDGSIIVVGNADNMVEINGSLNLPFTFIPYAGGKCFIAKFDNEGNCVWVDQPEGSMDISTISSDSLGNIYLGGSYTGSIVFGNQVKLSTSNPALKEGMLICYSGTGVCQWASPIAGTSADTGISLINVRDNRLIFSGAKKSEVTLPNTDNKSLFTLHGKEYNWFVASYLFQDITASISNPTYSSKKDFLDTDSYQLSLYDMNGNMVYANNIIDFHDGIISRSSFPSGFKGVYLYTLVGQQNGKKYTGKILLR</sequence>
<evidence type="ECO:0000313" key="3">
    <source>
        <dbReference type="EMBL" id="BFO74661.1"/>
    </source>
</evidence>
<evidence type="ECO:0000259" key="2">
    <source>
        <dbReference type="Pfam" id="PF03372"/>
    </source>
</evidence>
<dbReference type="InterPro" id="IPR051916">
    <property type="entry name" value="GPI-anchor_lipid_remodeler"/>
</dbReference>
<dbReference type="InterPro" id="IPR005135">
    <property type="entry name" value="Endo/exonuclease/phosphatase"/>
</dbReference>
<dbReference type="GO" id="GO:0006506">
    <property type="term" value="P:GPI anchor biosynthetic process"/>
    <property type="evidence" value="ECO:0007669"/>
    <property type="project" value="TreeGrafter"/>
</dbReference>